<organism evidence="1 2">
    <name type="scientific">Salinicoccus sesuvii</name>
    <dbReference type="NCBI Taxonomy" id="868281"/>
    <lineage>
        <taxon>Bacteria</taxon>
        <taxon>Bacillati</taxon>
        <taxon>Bacillota</taxon>
        <taxon>Bacilli</taxon>
        <taxon>Bacillales</taxon>
        <taxon>Staphylococcaceae</taxon>
        <taxon>Salinicoccus</taxon>
    </lineage>
</organism>
<name>A0ABV7N2P9_9STAP</name>
<comment type="caution">
    <text evidence="1">The sequence shown here is derived from an EMBL/GenBank/DDBJ whole genome shotgun (WGS) entry which is preliminary data.</text>
</comment>
<evidence type="ECO:0000313" key="1">
    <source>
        <dbReference type="EMBL" id="MFC3387855.1"/>
    </source>
</evidence>
<keyword evidence="2" id="KW-1185">Reference proteome</keyword>
<reference evidence="2" key="1">
    <citation type="journal article" date="2019" name="Int. J. Syst. Evol. Microbiol.">
        <title>The Global Catalogue of Microorganisms (GCM) 10K type strain sequencing project: providing services to taxonomists for standard genome sequencing and annotation.</title>
        <authorList>
            <consortium name="The Broad Institute Genomics Platform"/>
            <consortium name="The Broad Institute Genome Sequencing Center for Infectious Disease"/>
            <person name="Wu L."/>
            <person name="Ma J."/>
        </authorList>
    </citation>
    <scope>NUCLEOTIDE SEQUENCE [LARGE SCALE GENOMIC DNA]</scope>
    <source>
        <strain evidence="2">CCM 7756</strain>
    </source>
</reference>
<dbReference type="RefSeq" id="WP_380652421.1">
    <property type="nucleotide sequence ID" value="NZ_JBHRVQ010000001.1"/>
</dbReference>
<proteinExistence type="predicted"/>
<evidence type="ECO:0000313" key="2">
    <source>
        <dbReference type="Proteomes" id="UP001595637"/>
    </source>
</evidence>
<dbReference type="EMBL" id="JBHRVQ010000001">
    <property type="protein sequence ID" value="MFC3387855.1"/>
    <property type="molecule type" value="Genomic_DNA"/>
</dbReference>
<sequence length="101" mass="11351">MKCEKKKMTYNIEQARIDMNSISSDSSLSDKMLEVSAIITRLMSEEVNEGDLPIIVGGLSLEIFTESKYTTHDIDFLTSASGKTKEILSEIGFVHEEQIFI</sequence>
<gene>
    <name evidence="1" type="ORF">ACFOEO_04480</name>
</gene>
<accession>A0ABV7N2P9</accession>
<protein>
    <submittedName>
        <fullName evidence="1">Uncharacterized protein</fullName>
    </submittedName>
</protein>
<dbReference type="Proteomes" id="UP001595637">
    <property type="component" value="Unassembled WGS sequence"/>
</dbReference>